<keyword evidence="3" id="KW-1185">Reference proteome</keyword>
<gene>
    <name evidence="2" type="ORF">HERILL_LOCUS15776</name>
</gene>
<dbReference type="OMA" id="CQVRCVQ"/>
<dbReference type="FunCoup" id="A0A7R8Z327">
    <property type="interactions" value="1950"/>
</dbReference>
<dbReference type="Pfam" id="PF08737">
    <property type="entry name" value="Rgp1"/>
    <property type="match status" value="2"/>
</dbReference>
<sequence length="411" mass="46298">MIEIVAKLVREQTPAFLCGEVVECFIDFSNPAQAQHRVSQSNSDTHENLAWASVQIHCYLNSTSHREKGSDLQIAELTKVANTSLGTASKQSGDVFHSTKPKILFCDLRLSSGETKSYLYRETLPINGPPTYRGHGIKYFYRITIATQRVKSKVHILSVPIRVLPLPAVVRPEEVPALCNDTNEELAPTNPFLENYNTQSEVEVSWHHLQNITARRLPKFYRISNKRGHVGRFCIFKHAYKLGEDIVGTLDFSNRSVRCCQLSVTLQSEEILHKNRKNSQSSGIDPTNTNSNNTNQENAPSSSDVVGKLTNHTKYHEVCLGMMQTQIIIPIPLFVTPSFSTDLVDVRWRLHFEFVTSADIDFGSADHSAEDWRAPDDIPIETMVWNLPVTLYPTAPLQIFQPCGSYSLVIK</sequence>
<dbReference type="InterPro" id="IPR014848">
    <property type="entry name" value="Rgp1"/>
</dbReference>
<evidence type="ECO:0000313" key="3">
    <source>
        <dbReference type="Proteomes" id="UP000594454"/>
    </source>
</evidence>
<evidence type="ECO:0000313" key="2">
    <source>
        <dbReference type="EMBL" id="CAD7093498.1"/>
    </source>
</evidence>
<evidence type="ECO:0000256" key="1">
    <source>
        <dbReference type="SAM" id="MobiDB-lite"/>
    </source>
</evidence>
<proteinExistence type="predicted"/>
<name>A0A7R8Z327_HERIL</name>
<dbReference type="InParanoid" id="A0A7R8Z327"/>
<reference evidence="2 3" key="1">
    <citation type="submission" date="2020-11" db="EMBL/GenBank/DDBJ databases">
        <authorList>
            <person name="Wallbank WR R."/>
            <person name="Pardo Diaz C."/>
            <person name="Kozak K."/>
            <person name="Martin S."/>
            <person name="Jiggins C."/>
            <person name="Moest M."/>
            <person name="Warren A I."/>
            <person name="Generalovic N T."/>
            <person name="Byers J.R.P. K."/>
            <person name="Montejo-Kovacevich G."/>
            <person name="Yen C E."/>
        </authorList>
    </citation>
    <scope>NUCLEOTIDE SEQUENCE [LARGE SCALE GENOMIC DNA]</scope>
</reference>
<protein>
    <recommendedName>
        <fullName evidence="4">RAB6A-GEF complex partner protein 2</fullName>
    </recommendedName>
</protein>
<dbReference type="EMBL" id="LR899014">
    <property type="protein sequence ID" value="CAD7093498.1"/>
    <property type="molecule type" value="Genomic_DNA"/>
</dbReference>
<dbReference type="OrthoDB" id="1918at2759"/>
<evidence type="ECO:0008006" key="4">
    <source>
        <dbReference type="Google" id="ProtNLM"/>
    </source>
</evidence>
<feature type="region of interest" description="Disordered" evidence="1">
    <location>
        <begin position="275"/>
        <end position="306"/>
    </location>
</feature>
<accession>A0A7R8Z327</accession>
<dbReference type="PANTHER" id="PTHR12507">
    <property type="entry name" value="REDUCED GROWTH PHENOTYPE 1 RGP1, YEAST -RELATED"/>
    <property type="match status" value="1"/>
</dbReference>
<dbReference type="Proteomes" id="UP000594454">
    <property type="component" value="Chromosome 6"/>
</dbReference>
<dbReference type="AlphaFoldDB" id="A0A7R8Z327"/>
<organism evidence="2 3">
    <name type="scientific">Hermetia illucens</name>
    <name type="common">Black soldier fly</name>
    <dbReference type="NCBI Taxonomy" id="343691"/>
    <lineage>
        <taxon>Eukaryota</taxon>
        <taxon>Metazoa</taxon>
        <taxon>Ecdysozoa</taxon>
        <taxon>Arthropoda</taxon>
        <taxon>Hexapoda</taxon>
        <taxon>Insecta</taxon>
        <taxon>Pterygota</taxon>
        <taxon>Neoptera</taxon>
        <taxon>Endopterygota</taxon>
        <taxon>Diptera</taxon>
        <taxon>Brachycera</taxon>
        <taxon>Stratiomyomorpha</taxon>
        <taxon>Stratiomyidae</taxon>
        <taxon>Hermetiinae</taxon>
        <taxon>Hermetia</taxon>
    </lineage>
</organism>